<evidence type="ECO:0000313" key="1">
    <source>
        <dbReference type="EMBL" id="GAA2615688.1"/>
    </source>
</evidence>
<comment type="caution">
    <text evidence="1">The sequence shown here is derived from an EMBL/GenBank/DDBJ whole genome shotgun (WGS) entry which is preliminary data.</text>
</comment>
<dbReference type="Proteomes" id="UP001501509">
    <property type="component" value="Unassembled WGS sequence"/>
</dbReference>
<reference evidence="2" key="1">
    <citation type="journal article" date="2019" name="Int. J. Syst. Evol. Microbiol.">
        <title>The Global Catalogue of Microorganisms (GCM) 10K type strain sequencing project: providing services to taxonomists for standard genome sequencing and annotation.</title>
        <authorList>
            <consortium name="The Broad Institute Genomics Platform"/>
            <consortium name="The Broad Institute Genome Sequencing Center for Infectious Disease"/>
            <person name="Wu L."/>
            <person name="Ma J."/>
        </authorList>
    </citation>
    <scope>NUCLEOTIDE SEQUENCE [LARGE SCALE GENOMIC DNA]</scope>
    <source>
        <strain evidence="2">JCM 6833</strain>
    </source>
</reference>
<organism evidence="1 2">
    <name type="scientific">Actinomadura fulvescens</name>
    <dbReference type="NCBI Taxonomy" id="46160"/>
    <lineage>
        <taxon>Bacteria</taxon>
        <taxon>Bacillati</taxon>
        <taxon>Actinomycetota</taxon>
        <taxon>Actinomycetes</taxon>
        <taxon>Streptosporangiales</taxon>
        <taxon>Thermomonosporaceae</taxon>
        <taxon>Actinomadura</taxon>
    </lineage>
</organism>
<gene>
    <name evidence="1" type="ORF">GCM10010411_58400</name>
</gene>
<evidence type="ECO:0008006" key="3">
    <source>
        <dbReference type="Google" id="ProtNLM"/>
    </source>
</evidence>
<name>A0ABP6CDD4_9ACTN</name>
<protein>
    <recommendedName>
        <fullName evidence="3">Knr4/Smi1-like domain-containing protein</fullName>
    </recommendedName>
</protein>
<keyword evidence="2" id="KW-1185">Reference proteome</keyword>
<dbReference type="RefSeq" id="WP_344545663.1">
    <property type="nucleotide sequence ID" value="NZ_BAAATD010000008.1"/>
</dbReference>
<evidence type="ECO:0000313" key="2">
    <source>
        <dbReference type="Proteomes" id="UP001501509"/>
    </source>
</evidence>
<sequence length="171" mass="19845">MRQETREKFDNVRRAVEDAPDSYMFAKLPPGGRQGSAERWSGLPADLRDLYELSNGLRVGQVGLFTDRELDRNQYYLDDPEAIEKLGGDRGDWLCFGVHVDFPLVIEQSTAAVWWFPELDRETYLDSRFERLTPDVDEFVTDYLLGGGYLRLSGAEDWWYEFLRDQGFLGD</sequence>
<dbReference type="EMBL" id="BAAATD010000008">
    <property type="protein sequence ID" value="GAA2615688.1"/>
    <property type="molecule type" value="Genomic_DNA"/>
</dbReference>
<proteinExistence type="predicted"/>
<accession>A0ABP6CDD4</accession>